<dbReference type="HAMAP" id="MF_02225">
    <property type="entry name" value="CoaBC"/>
    <property type="match status" value="1"/>
</dbReference>
<dbReference type="PANTHER" id="PTHR14359:SF6">
    <property type="entry name" value="PHOSPHOPANTOTHENOYLCYSTEINE DECARBOXYLASE"/>
    <property type="match status" value="1"/>
</dbReference>
<evidence type="ECO:0000259" key="5">
    <source>
        <dbReference type="Pfam" id="PF02441"/>
    </source>
</evidence>
<gene>
    <name evidence="3 7" type="primary">coaBC</name>
    <name evidence="7" type="ORF">G3N55_00705</name>
</gene>
<keyword evidence="3" id="KW-0460">Magnesium</keyword>
<keyword evidence="2 3" id="KW-0456">Lyase</keyword>
<feature type="active site" description="Proton donor" evidence="3">
    <location>
        <position position="171"/>
    </location>
</feature>
<dbReference type="InterPro" id="IPR003382">
    <property type="entry name" value="Flavoprotein"/>
</dbReference>
<dbReference type="InterPro" id="IPR005252">
    <property type="entry name" value="CoaBC"/>
</dbReference>
<evidence type="ECO:0000256" key="1">
    <source>
        <dbReference type="ARBA" id="ARBA00022793"/>
    </source>
</evidence>
<comment type="function">
    <text evidence="4">Catalyzes two steps in the biosynthesis of coenzyme A. In the first step cysteine is conjugated to 4'-phosphopantothenate to form 4-phosphopantothenoylcysteine, in the latter compound is decarboxylated to form 4'-phosphopantotheine.</text>
</comment>
<dbReference type="UniPathway" id="UPA00241">
    <property type="reaction ID" value="UER00353"/>
</dbReference>
<comment type="similarity">
    <text evidence="3 4">In the C-terminal section; belongs to the PPC synthetase family.</text>
</comment>
<dbReference type="EC" id="6.3.2.5" evidence="3"/>
<evidence type="ECO:0000313" key="7">
    <source>
        <dbReference type="EMBL" id="NDY41371.1"/>
    </source>
</evidence>
<evidence type="ECO:0000256" key="3">
    <source>
        <dbReference type="HAMAP-Rule" id="MF_02225"/>
    </source>
</evidence>
<dbReference type="PANTHER" id="PTHR14359">
    <property type="entry name" value="HOMO-OLIGOMERIC FLAVIN CONTAINING CYS DECARBOXYLASE FAMILY"/>
    <property type="match status" value="1"/>
</dbReference>
<comment type="cofactor">
    <cofactor evidence="3">
        <name>FMN</name>
        <dbReference type="ChEBI" id="CHEBI:58210"/>
    </cofactor>
    <text evidence="3">Binds 1 FMN per subunit.</text>
</comment>
<dbReference type="GO" id="GO:0046872">
    <property type="term" value="F:metal ion binding"/>
    <property type="evidence" value="ECO:0007669"/>
    <property type="project" value="UniProtKB-KW"/>
</dbReference>
<dbReference type="Pfam" id="PF04127">
    <property type="entry name" value="DFP"/>
    <property type="match status" value="1"/>
</dbReference>
<dbReference type="GO" id="GO:0010181">
    <property type="term" value="F:FMN binding"/>
    <property type="evidence" value="ECO:0007669"/>
    <property type="project" value="UniProtKB-UniRule"/>
</dbReference>
<keyword evidence="8" id="KW-1185">Reference proteome</keyword>
<dbReference type="RefSeq" id="WP_163297533.1">
    <property type="nucleotide sequence ID" value="NZ_JAAGRR010000003.1"/>
</dbReference>
<evidence type="ECO:0000256" key="2">
    <source>
        <dbReference type="ARBA" id="ARBA00023239"/>
    </source>
</evidence>
<dbReference type="Gene3D" id="3.40.50.1950">
    <property type="entry name" value="Flavin prenyltransferase-like"/>
    <property type="match status" value="1"/>
</dbReference>
<dbReference type="SUPFAM" id="SSF102645">
    <property type="entry name" value="CoaB-like"/>
    <property type="match status" value="1"/>
</dbReference>
<feature type="binding site" evidence="3">
    <location>
        <position position="301"/>
    </location>
    <ligand>
        <name>CTP</name>
        <dbReference type="ChEBI" id="CHEBI:37563"/>
    </ligand>
</feature>
<keyword evidence="3" id="KW-0511">Multifunctional enzyme</keyword>
<dbReference type="InterPro" id="IPR035929">
    <property type="entry name" value="CoaB-like_sf"/>
</dbReference>
<feature type="binding site" evidence="3">
    <location>
        <position position="351"/>
    </location>
    <ligand>
        <name>CTP</name>
        <dbReference type="ChEBI" id="CHEBI:37563"/>
    </ligand>
</feature>
<dbReference type="GO" id="GO:0004632">
    <property type="term" value="F:phosphopantothenate--cysteine ligase activity"/>
    <property type="evidence" value="ECO:0007669"/>
    <property type="project" value="UniProtKB-UniRule"/>
</dbReference>
<feature type="binding site" evidence="3">
    <location>
        <position position="291"/>
    </location>
    <ligand>
        <name>CTP</name>
        <dbReference type="ChEBI" id="CHEBI:37563"/>
    </ligand>
</feature>
<evidence type="ECO:0000256" key="4">
    <source>
        <dbReference type="RuleBase" id="RU364078"/>
    </source>
</evidence>
<reference evidence="7 8" key="1">
    <citation type="submission" date="2020-02" db="EMBL/GenBank/DDBJ databases">
        <title>Comparative genomics of sulfur disproportionating microorganisms.</title>
        <authorList>
            <person name="Ward L.M."/>
            <person name="Bertran E."/>
            <person name="Johnston D.T."/>
        </authorList>
    </citation>
    <scope>NUCLEOTIDE SEQUENCE [LARGE SCALE GENOMIC DNA]</scope>
    <source>
        <strain evidence="7 8">DSM 100025</strain>
    </source>
</reference>
<comment type="function">
    <text evidence="3">Catalyzes two sequential steps in the biosynthesis of coenzyme A. In the first step cysteine is conjugated to 4'-phosphopantothenate to form 4-phosphopantothenoylcysteine. In the second step the latter compound is decarboxylated to form 4'-phosphopantotheine.</text>
</comment>
<feature type="domain" description="Flavoprotein" evidence="5">
    <location>
        <begin position="20"/>
        <end position="177"/>
    </location>
</feature>
<comment type="caution">
    <text evidence="3">Lacks conserved residue(s) required for the propagation of feature annotation.</text>
</comment>
<comment type="pathway">
    <text evidence="3 4">Cofactor biosynthesis; coenzyme A biosynthesis; CoA from (R)-pantothenate: step 3/5.</text>
</comment>
<feature type="domain" description="DNA/pantothenate metabolism flavoprotein C-terminal" evidence="6">
    <location>
        <begin position="198"/>
        <end position="409"/>
    </location>
</feature>
<organism evidence="7 8">
    <name type="scientific">Dissulfurirhabdus thermomarina</name>
    <dbReference type="NCBI Taxonomy" id="1765737"/>
    <lineage>
        <taxon>Bacteria</taxon>
        <taxon>Deltaproteobacteria</taxon>
        <taxon>Dissulfurirhabdaceae</taxon>
        <taxon>Dissulfurirhabdus</taxon>
    </lineage>
</organism>
<accession>A0A6N9TJD6</accession>
<name>A0A6N9TJD6_DISTH</name>
<keyword evidence="3" id="KW-0479">Metal-binding</keyword>
<keyword evidence="3 4" id="KW-0436">Ligase</keyword>
<keyword evidence="3 4" id="KW-0288">FMN</keyword>
<comment type="cofactor">
    <cofactor evidence="3">
        <name>Mg(2+)</name>
        <dbReference type="ChEBI" id="CHEBI:18420"/>
    </cofactor>
</comment>
<proteinExistence type="inferred from homology"/>
<dbReference type="SUPFAM" id="SSF52507">
    <property type="entry name" value="Homo-oligomeric flavin-containing Cys decarboxylases, HFCD"/>
    <property type="match status" value="1"/>
</dbReference>
<dbReference type="AlphaFoldDB" id="A0A6N9TJD6"/>
<dbReference type="InterPro" id="IPR036551">
    <property type="entry name" value="Flavin_trans-like"/>
</dbReference>
<protein>
    <recommendedName>
        <fullName evidence="3">Coenzyme A biosynthesis bifunctional protein CoaBC</fullName>
    </recommendedName>
    <alternativeName>
        <fullName evidence="3">DNA/pantothenate metabolism flavoprotein</fullName>
    </alternativeName>
    <alternativeName>
        <fullName evidence="3">Phosphopantothenoylcysteine synthetase/decarboxylase</fullName>
        <shortName evidence="3">PPCS-PPCDC</shortName>
    </alternativeName>
    <domain>
        <recommendedName>
            <fullName evidence="3">Phosphopantothenoylcysteine decarboxylase</fullName>
            <shortName evidence="3">PPC decarboxylase</shortName>
            <shortName evidence="3">PPC-DC</shortName>
            <ecNumber evidence="3">4.1.1.36</ecNumber>
        </recommendedName>
        <alternativeName>
            <fullName evidence="3">CoaC</fullName>
        </alternativeName>
    </domain>
    <domain>
        <recommendedName>
            <fullName evidence="3">Phosphopantothenate--cysteine ligase</fullName>
            <ecNumber evidence="3">6.3.2.5</ecNumber>
        </recommendedName>
        <alternativeName>
            <fullName evidence="3">CoaB</fullName>
        </alternativeName>
        <alternativeName>
            <fullName evidence="3">Phosphopantothenoylcysteine synthetase</fullName>
            <shortName evidence="3">PPC synthetase</shortName>
            <shortName evidence="3">PPC-S</shortName>
        </alternativeName>
    </domain>
</protein>
<dbReference type="NCBIfam" id="TIGR00521">
    <property type="entry name" value="coaBC_dfp"/>
    <property type="match status" value="1"/>
</dbReference>
<dbReference type="GO" id="GO:0004633">
    <property type="term" value="F:phosphopantothenoylcysteine decarboxylase activity"/>
    <property type="evidence" value="ECO:0007669"/>
    <property type="project" value="UniProtKB-UniRule"/>
</dbReference>
<feature type="binding site" evidence="3">
    <location>
        <position position="355"/>
    </location>
    <ligand>
        <name>CTP</name>
        <dbReference type="ChEBI" id="CHEBI:37563"/>
    </ligand>
</feature>
<evidence type="ECO:0000313" key="8">
    <source>
        <dbReference type="Proteomes" id="UP000469346"/>
    </source>
</evidence>
<keyword evidence="1 3" id="KW-0210">Decarboxylase</keyword>
<comment type="caution">
    <text evidence="7">The sequence shown here is derived from an EMBL/GenBank/DDBJ whole genome shotgun (WGS) entry which is preliminary data.</text>
</comment>
<dbReference type="Pfam" id="PF02441">
    <property type="entry name" value="Flavoprotein"/>
    <property type="match status" value="1"/>
</dbReference>
<feature type="region of interest" description="Phosphopantothenoylcysteine decarboxylase" evidence="3">
    <location>
        <begin position="1"/>
        <end position="202"/>
    </location>
</feature>
<dbReference type="GO" id="GO:0071513">
    <property type="term" value="C:phosphopantothenoylcysteine decarboxylase complex"/>
    <property type="evidence" value="ECO:0007669"/>
    <property type="project" value="TreeGrafter"/>
</dbReference>
<dbReference type="EC" id="4.1.1.36" evidence="3"/>
<dbReference type="EMBL" id="JAAGRR010000003">
    <property type="protein sequence ID" value="NDY41371.1"/>
    <property type="molecule type" value="Genomic_DNA"/>
</dbReference>
<comment type="similarity">
    <text evidence="3 4">In the N-terminal section; belongs to the HFCD (homo-oligomeric flavin containing Cys decarboxylase) superfamily.</text>
</comment>
<comment type="catalytic activity">
    <reaction evidence="3 4">
        <text>N-[(R)-4-phosphopantothenoyl]-L-cysteine + H(+) = (R)-4'-phosphopantetheine + CO2</text>
        <dbReference type="Rhea" id="RHEA:16793"/>
        <dbReference type="ChEBI" id="CHEBI:15378"/>
        <dbReference type="ChEBI" id="CHEBI:16526"/>
        <dbReference type="ChEBI" id="CHEBI:59458"/>
        <dbReference type="ChEBI" id="CHEBI:61723"/>
        <dbReference type="EC" id="4.1.1.36"/>
    </reaction>
</comment>
<feature type="binding site" evidence="3">
    <location>
        <position position="337"/>
    </location>
    <ligand>
        <name>CTP</name>
        <dbReference type="ChEBI" id="CHEBI:37563"/>
    </ligand>
</feature>
<dbReference type="GO" id="GO:0015941">
    <property type="term" value="P:pantothenate catabolic process"/>
    <property type="evidence" value="ECO:0007669"/>
    <property type="project" value="InterPro"/>
</dbReference>
<dbReference type="InterPro" id="IPR007085">
    <property type="entry name" value="DNA/pantothenate-metab_flavo_C"/>
</dbReference>
<feature type="region of interest" description="Phosphopantothenate--cysteine ligase" evidence="3">
    <location>
        <begin position="203"/>
        <end position="413"/>
    </location>
</feature>
<evidence type="ECO:0000259" key="6">
    <source>
        <dbReference type="Pfam" id="PF04127"/>
    </source>
</evidence>
<comment type="catalytic activity">
    <reaction evidence="3 4">
        <text>(R)-4'-phosphopantothenate + L-cysteine + CTP = N-[(R)-4-phosphopantothenoyl]-L-cysteine + CMP + diphosphate + H(+)</text>
        <dbReference type="Rhea" id="RHEA:19397"/>
        <dbReference type="ChEBI" id="CHEBI:10986"/>
        <dbReference type="ChEBI" id="CHEBI:15378"/>
        <dbReference type="ChEBI" id="CHEBI:33019"/>
        <dbReference type="ChEBI" id="CHEBI:35235"/>
        <dbReference type="ChEBI" id="CHEBI:37563"/>
        <dbReference type="ChEBI" id="CHEBI:59458"/>
        <dbReference type="ChEBI" id="CHEBI:60377"/>
        <dbReference type="EC" id="6.3.2.5"/>
    </reaction>
</comment>
<dbReference type="GO" id="GO:0015937">
    <property type="term" value="P:coenzyme A biosynthetic process"/>
    <property type="evidence" value="ECO:0007669"/>
    <property type="project" value="UniProtKB-UniRule"/>
</dbReference>
<keyword evidence="3 4" id="KW-0285">Flavoprotein</keyword>
<dbReference type="Proteomes" id="UP000469346">
    <property type="component" value="Unassembled WGS sequence"/>
</dbReference>
<dbReference type="Gene3D" id="3.40.50.10300">
    <property type="entry name" value="CoaB-like"/>
    <property type="match status" value="1"/>
</dbReference>
<comment type="pathway">
    <text evidence="3 4">Cofactor biosynthesis; coenzyme A biosynthesis; CoA from (R)-pantothenate: step 2/5.</text>
</comment>
<sequence>MTGPGDTDRCPAWRPLEGRTVVFGLTGGIAASKAVEYARGLRGLGARVVPVLTPAAVHFVTPLAVAALTGERARTDLLDSRDAAEVPHIRLAREADIVVVAPATADFMAKAAAGLADDLLGAVLLSTRAPVLFCPSMNPAMFDHPATRANIRRLESFGHQVLEPGEGGTACGEEGRGRLAAWPAFEDAVLACLAPKDLAGLAVLVTAGPTREPLDPVRYLSNRSSGRMGFAMARSARRRGADVTLVAGPTTEPPPPGIPCHRVETAAEMAERVFSLAPAADVIVMAAAVSDFAPSAPSDRKIKKSDTEHLELRLERTTDILADLSRRRRPGQTLVGFCAETHDLEAEAREKLRRKGLDLLVGNDVTDPESGFDVPTNRVVLVDPEERVEHLPLMPKTAVAEAVWDRIAALRRV</sequence>